<dbReference type="STRING" id="388408.LAX5112_01387"/>
<dbReference type="AlphaFoldDB" id="A0A0M6ZZF2"/>
<proteinExistence type="predicted"/>
<dbReference type="Pfam" id="PF11367">
    <property type="entry name" value="Tail_completion_gp17"/>
    <property type="match status" value="1"/>
</dbReference>
<dbReference type="RefSeq" id="WP_055671190.1">
    <property type="nucleotide sequence ID" value="NZ_CXWD01000004.1"/>
</dbReference>
<dbReference type="EMBL" id="CXWD01000004">
    <property type="protein sequence ID" value="CTQ67430.1"/>
    <property type="molecule type" value="Genomic_DNA"/>
</dbReference>
<dbReference type="Proteomes" id="UP000053235">
    <property type="component" value="Unassembled WGS sequence"/>
</dbReference>
<keyword evidence="2" id="KW-1185">Reference proteome</keyword>
<name>A0A0M6ZZF2_9HYPH</name>
<accession>A0A0M6ZZF2</accession>
<reference evidence="2" key="1">
    <citation type="submission" date="2015-07" db="EMBL/GenBank/DDBJ databases">
        <authorList>
            <person name="Rodrigo-Torres Lidia"/>
            <person name="Arahal R.David."/>
        </authorList>
    </citation>
    <scope>NUCLEOTIDE SEQUENCE [LARGE SCALE GENOMIC DNA]</scope>
    <source>
        <strain evidence="2">CECT 5112</strain>
    </source>
</reference>
<dbReference type="InterPro" id="IPR053745">
    <property type="entry name" value="Viral_Tail_Comp_sf"/>
</dbReference>
<organism evidence="1 2">
    <name type="scientific">Roseibium alexandrii</name>
    <dbReference type="NCBI Taxonomy" id="388408"/>
    <lineage>
        <taxon>Bacteria</taxon>
        <taxon>Pseudomonadati</taxon>
        <taxon>Pseudomonadota</taxon>
        <taxon>Alphaproteobacteria</taxon>
        <taxon>Hyphomicrobiales</taxon>
        <taxon>Stappiaceae</taxon>
        <taxon>Roseibium</taxon>
    </lineage>
</organism>
<dbReference type="OrthoDB" id="7630456at2"/>
<evidence type="ECO:0008006" key="3">
    <source>
        <dbReference type="Google" id="ProtNLM"/>
    </source>
</evidence>
<evidence type="ECO:0000313" key="2">
    <source>
        <dbReference type="Proteomes" id="UP000053235"/>
    </source>
</evidence>
<sequence length="138" mass="14727">MSLSGVQTALRAGLFSLLKADGVLSGLLGPDRIFETPPRADAFPYLVLESMETRPLLTEIGEGMVHTLALSVFSRKLSRDEAAQAAGRAAEVLMTGPVSLTGNRLVNLTLTSVLSRKLRDGRGYRASSSLRAVTEPLT</sequence>
<protein>
    <recommendedName>
        <fullName evidence="3">DUF3168 domain-containing protein</fullName>
    </recommendedName>
</protein>
<dbReference type="InterPro" id="IPR021508">
    <property type="entry name" value="Gp17-like"/>
</dbReference>
<gene>
    <name evidence="1" type="ORF">LAX5112_01387</name>
</gene>
<evidence type="ECO:0000313" key="1">
    <source>
        <dbReference type="EMBL" id="CTQ67430.1"/>
    </source>
</evidence>
<dbReference type="Gene3D" id="3.30.2000.30">
    <property type="match status" value="1"/>
</dbReference>